<dbReference type="AlphaFoldDB" id="A0A0S4LI07"/>
<organism evidence="1 2">
    <name type="scientific">Candidatus Nitrospira nitrificans</name>
    <dbReference type="NCBI Taxonomy" id="1742973"/>
    <lineage>
        <taxon>Bacteria</taxon>
        <taxon>Pseudomonadati</taxon>
        <taxon>Nitrospirota</taxon>
        <taxon>Nitrospiria</taxon>
        <taxon>Nitrospirales</taxon>
        <taxon>Nitrospiraceae</taxon>
        <taxon>Nitrospira</taxon>
    </lineage>
</organism>
<gene>
    <name evidence="1" type="ORF">COMA2_210071</name>
</gene>
<accession>A0A0S4LI07</accession>
<dbReference type="Proteomes" id="UP000198736">
    <property type="component" value="Unassembled WGS sequence"/>
</dbReference>
<dbReference type="EMBL" id="CZPZ01000014">
    <property type="protein sequence ID" value="CUS36285.1"/>
    <property type="molecule type" value="Genomic_DNA"/>
</dbReference>
<keyword evidence="2" id="KW-1185">Reference proteome</keyword>
<proteinExistence type="predicted"/>
<protein>
    <submittedName>
        <fullName evidence="1">Uncharacterized protein</fullName>
    </submittedName>
</protein>
<reference evidence="2" key="1">
    <citation type="submission" date="2015-10" db="EMBL/GenBank/DDBJ databases">
        <authorList>
            <person name="Luecker S."/>
            <person name="Luecker S."/>
        </authorList>
    </citation>
    <scope>NUCLEOTIDE SEQUENCE [LARGE SCALE GENOMIC DNA]</scope>
</reference>
<name>A0A0S4LI07_9BACT</name>
<evidence type="ECO:0000313" key="1">
    <source>
        <dbReference type="EMBL" id="CUS36285.1"/>
    </source>
</evidence>
<sequence length="80" mass="8702">MTYRDDVAAGLAAAATLVTTFAASGGFGRKWQANRRSRGRIDQVKIDFSSPNADAQKIREDLKAIIKQHDDSIIGSADHK</sequence>
<evidence type="ECO:0000313" key="2">
    <source>
        <dbReference type="Proteomes" id="UP000198736"/>
    </source>
</evidence>